<evidence type="ECO:0000313" key="3">
    <source>
        <dbReference type="Proteomes" id="UP001381693"/>
    </source>
</evidence>
<accession>A0AAN9AG82</accession>
<reference evidence="2 3" key="1">
    <citation type="submission" date="2023-11" db="EMBL/GenBank/DDBJ databases">
        <title>Halocaridina rubra genome assembly.</title>
        <authorList>
            <person name="Smith C."/>
        </authorList>
    </citation>
    <scope>NUCLEOTIDE SEQUENCE [LARGE SCALE GENOMIC DNA]</scope>
    <source>
        <strain evidence="2">EP-1</strain>
        <tissue evidence="2">Whole</tissue>
    </source>
</reference>
<keyword evidence="3" id="KW-1185">Reference proteome</keyword>
<gene>
    <name evidence="2" type="ORF">SK128_012989</name>
</gene>
<proteinExistence type="predicted"/>
<protein>
    <submittedName>
        <fullName evidence="2">Uncharacterized protein</fullName>
    </submittedName>
</protein>
<comment type="caution">
    <text evidence="2">The sequence shown here is derived from an EMBL/GenBank/DDBJ whole genome shotgun (WGS) entry which is preliminary data.</text>
</comment>
<name>A0AAN9AG82_HALRR</name>
<dbReference type="EMBL" id="JAXCGZ010000246">
    <property type="protein sequence ID" value="KAK7086325.1"/>
    <property type="molecule type" value="Genomic_DNA"/>
</dbReference>
<evidence type="ECO:0000256" key="1">
    <source>
        <dbReference type="SAM" id="MobiDB-lite"/>
    </source>
</evidence>
<sequence>MNELRNPPWKELRNQPKDAPWNKLRKEPWSPPTREPQFPTSHHLGNFRTTKVIKQTKRGLASESISGRKNLSSKRPSRKNDLIWT</sequence>
<evidence type="ECO:0000313" key="2">
    <source>
        <dbReference type="EMBL" id="KAK7086325.1"/>
    </source>
</evidence>
<feature type="region of interest" description="Disordered" evidence="1">
    <location>
        <begin position="1"/>
        <end position="85"/>
    </location>
</feature>
<dbReference type="AlphaFoldDB" id="A0AAN9AG82"/>
<organism evidence="2 3">
    <name type="scientific">Halocaridina rubra</name>
    <name type="common">Hawaiian red shrimp</name>
    <dbReference type="NCBI Taxonomy" id="373956"/>
    <lineage>
        <taxon>Eukaryota</taxon>
        <taxon>Metazoa</taxon>
        <taxon>Ecdysozoa</taxon>
        <taxon>Arthropoda</taxon>
        <taxon>Crustacea</taxon>
        <taxon>Multicrustacea</taxon>
        <taxon>Malacostraca</taxon>
        <taxon>Eumalacostraca</taxon>
        <taxon>Eucarida</taxon>
        <taxon>Decapoda</taxon>
        <taxon>Pleocyemata</taxon>
        <taxon>Caridea</taxon>
        <taxon>Atyoidea</taxon>
        <taxon>Atyidae</taxon>
        <taxon>Halocaridina</taxon>
    </lineage>
</organism>
<dbReference type="Proteomes" id="UP001381693">
    <property type="component" value="Unassembled WGS sequence"/>
</dbReference>